<dbReference type="VEuPathDB" id="FungiDB:A1O9_11849"/>
<dbReference type="PANTHER" id="PTHR35020:SF2">
    <property type="entry name" value="N-ACETYLGLUCOSAMINE-INDUCED PROTEIN 1"/>
    <property type="match status" value="1"/>
</dbReference>
<dbReference type="OrthoDB" id="498286at2759"/>
<keyword evidence="2" id="KW-1185">Reference proteome</keyword>
<dbReference type="HOGENOM" id="CLU_075862_0_0_1"/>
<organism evidence="1 2">
    <name type="scientific">Exophiala aquamarina CBS 119918</name>
    <dbReference type="NCBI Taxonomy" id="1182545"/>
    <lineage>
        <taxon>Eukaryota</taxon>
        <taxon>Fungi</taxon>
        <taxon>Dikarya</taxon>
        <taxon>Ascomycota</taxon>
        <taxon>Pezizomycotina</taxon>
        <taxon>Eurotiomycetes</taxon>
        <taxon>Chaetothyriomycetidae</taxon>
        <taxon>Chaetothyriales</taxon>
        <taxon>Herpotrichiellaceae</taxon>
        <taxon>Exophiala</taxon>
    </lineage>
</organism>
<evidence type="ECO:0000313" key="1">
    <source>
        <dbReference type="EMBL" id="KEF52222.1"/>
    </source>
</evidence>
<dbReference type="Pfam" id="PF12239">
    <property type="entry name" value="DUF3605"/>
    <property type="match status" value="1"/>
</dbReference>
<dbReference type="PANTHER" id="PTHR35020">
    <property type="entry name" value="N-ACETYLGLUCOSAMINE-INDUCED PROTEIN 1"/>
    <property type="match status" value="1"/>
</dbReference>
<dbReference type="EMBL" id="AMGV01000019">
    <property type="protein sequence ID" value="KEF52222.1"/>
    <property type="molecule type" value="Genomic_DNA"/>
</dbReference>
<dbReference type="InterPro" id="IPR022036">
    <property type="entry name" value="DUF3605"/>
</dbReference>
<sequence length="227" mass="26407">MALDWTEDELPFPLTDVDRAQLKLTDEEYEPHTWEELRQIVVVIPLTESAEHNLSILKRWPSDLKRYIRWSIDTRAAYGSVPNFVRIERLKWDILPTSSGATGPQFAFNNPVPFADPNDYKILINDWPYGYEAGIKHIIVWLKTRLETEPTRGDMTPKSRQQVENFIQKTFSDRVKSLPGGEDKVMWFKNWTALQSVPGIEHVHVFVRSVPDHIIDEWTCSDKSISN</sequence>
<protein>
    <recommendedName>
        <fullName evidence="3">N-acetylglucosamine-induced protein 1</fullName>
    </recommendedName>
</protein>
<proteinExistence type="predicted"/>
<reference evidence="1 2" key="1">
    <citation type="submission" date="2013-03" db="EMBL/GenBank/DDBJ databases">
        <title>The Genome Sequence of Exophiala aquamarina CBS 119918.</title>
        <authorList>
            <consortium name="The Broad Institute Genomics Platform"/>
            <person name="Cuomo C."/>
            <person name="de Hoog S."/>
            <person name="Gorbushina A."/>
            <person name="Walker B."/>
            <person name="Young S.K."/>
            <person name="Zeng Q."/>
            <person name="Gargeya S."/>
            <person name="Fitzgerald M."/>
            <person name="Haas B."/>
            <person name="Abouelleil A."/>
            <person name="Allen A.W."/>
            <person name="Alvarado L."/>
            <person name="Arachchi H.M."/>
            <person name="Berlin A.M."/>
            <person name="Chapman S.B."/>
            <person name="Gainer-Dewar J."/>
            <person name="Goldberg J."/>
            <person name="Griggs A."/>
            <person name="Gujja S."/>
            <person name="Hansen M."/>
            <person name="Howarth C."/>
            <person name="Imamovic A."/>
            <person name="Ireland A."/>
            <person name="Larimer J."/>
            <person name="McCowan C."/>
            <person name="Murphy C."/>
            <person name="Pearson M."/>
            <person name="Poon T.W."/>
            <person name="Priest M."/>
            <person name="Roberts A."/>
            <person name="Saif S."/>
            <person name="Shea T."/>
            <person name="Sisk P."/>
            <person name="Sykes S."/>
            <person name="Wortman J."/>
            <person name="Nusbaum C."/>
            <person name="Birren B."/>
        </authorList>
    </citation>
    <scope>NUCLEOTIDE SEQUENCE [LARGE SCALE GENOMIC DNA]</scope>
    <source>
        <strain evidence="1 2">CBS 119918</strain>
    </source>
</reference>
<name>A0A072NXS7_9EURO</name>
<dbReference type="GO" id="GO:0006044">
    <property type="term" value="P:N-acetylglucosamine metabolic process"/>
    <property type="evidence" value="ECO:0007669"/>
    <property type="project" value="TreeGrafter"/>
</dbReference>
<dbReference type="GeneID" id="25286745"/>
<accession>A0A072NXS7</accession>
<evidence type="ECO:0000313" key="2">
    <source>
        <dbReference type="Proteomes" id="UP000027920"/>
    </source>
</evidence>
<dbReference type="STRING" id="1182545.A0A072NXS7"/>
<comment type="caution">
    <text evidence="1">The sequence shown here is derived from an EMBL/GenBank/DDBJ whole genome shotgun (WGS) entry which is preliminary data.</text>
</comment>
<gene>
    <name evidence="1" type="ORF">A1O9_11849</name>
</gene>
<dbReference type="AlphaFoldDB" id="A0A072NXS7"/>
<dbReference type="RefSeq" id="XP_013254812.1">
    <property type="nucleotide sequence ID" value="XM_013399358.1"/>
</dbReference>
<dbReference type="GO" id="GO:0005737">
    <property type="term" value="C:cytoplasm"/>
    <property type="evidence" value="ECO:0007669"/>
    <property type="project" value="TreeGrafter"/>
</dbReference>
<dbReference type="Proteomes" id="UP000027920">
    <property type="component" value="Unassembled WGS sequence"/>
</dbReference>
<evidence type="ECO:0008006" key="3">
    <source>
        <dbReference type="Google" id="ProtNLM"/>
    </source>
</evidence>